<feature type="signal peptide" evidence="3">
    <location>
        <begin position="1"/>
        <end position="27"/>
    </location>
</feature>
<name>A0ABY9IEK5_9ACTN</name>
<keyword evidence="2" id="KW-0378">Hydrolase</keyword>
<dbReference type="EMBL" id="CP120992">
    <property type="protein sequence ID" value="WLQ44026.1"/>
    <property type="molecule type" value="Genomic_DNA"/>
</dbReference>
<proteinExistence type="inferred from homology"/>
<evidence type="ECO:0000256" key="1">
    <source>
        <dbReference type="ARBA" id="ARBA00008668"/>
    </source>
</evidence>
<organism evidence="4 5">
    <name type="scientific">Streptomyces laculatispora</name>
    <dbReference type="NCBI Taxonomy" id="887464"/>
    <lineage>
        <taxon>Bacteria</taxon>
        <taxon>Bacillati</taxon>
        <taxon>Actinomycetota</taxon>
        <taxon>Actinomycetes</taxon>
        <taxon>Kitasatosporales</taxon>
        <taxon>Streptomycetaceae</taxon>
        <taxon>Streptomyces</taxon>
    </lineage>
</organism>
<dbReference type="RefSeq" id="WP_306091426.1">
    <property type="nucleotide sequence ID" value="NZ_CP120992.1"/>
</dbReference>
<dbReference type="Proteomes" id="UP001229952">
    <property type="component" value="Chromosome"/>
</dbReference>
<accession>A0ABY9IEK5</accession>
<dbReference type="InterPro" id="IPR036514">
    <property type="entry name" value="SGNH_hydro_sf"/>
</dbReference>
<protein>
    <submittedName>
        <fullName evidence="4">Carbohydrate esterase</fullName>
    </submittedName>
</protein>
<evidence type="ECO:0000256" key="2">
    <source>
        <dbReference type="ARBA" id="ARBA00022801"/>
    </source>
</evidence>
<keyword evidence="3" id="KW-0732">Signal</keyword>
<comment type="similarity">
    <text evidence="1">Belongs to the 'GDSL' lipolytic enzyme family.</text>
</comment>
<feature type="chain" id="PRO_5047549517" evidence="3">
    <location>
        <begin position="28"/>
        <end position="360"/>
    </location>
</feature>
<sequence>MTAARRTGPALPAAFAAVTTLAAPAVASPAATPPRAAAPGTGAGAAAACTGTAPVVCHFDAAPRYLPCHGADRRRRRGPYPVGAETRRTVLGETPTAFGRTVVRAFAVDVREPGGEPTGAGGSPGLDLTFRGPAPLVADVHVAPRRPYSAAGPDRGLDRPRSARRPYTCWGQELPQYLRAGISVANHADSGESSQTCLDQPQLFPTVRPLIRRGDTVLIQLARNDKRTTEADYRANLTTMIDAIRAQGGRPVLVTPIVRRWFNADGTLDNGTALLVNGLGVDQQAQIRLLATERHVPLIELTALTRQRVEELGPDGSRALYLTDEQRDNPHTSERGATEYAAMVRDALRAQHLLPAGRFR</sequence>
<dbReference type="Gene3D" id="3.40.50.1110">
    <property type="entry name" value="SGNH hydrolase"/>
    <property type="match status" value="1"/>
</dbReference>
<reference evidence="4 5" key="1">
    <citation type="submission" date="2023-03" db="EMBL/GenBank/DDBJ databases">
        <title>Isolation and description of six Streptomyces strains from soil environments, able to metabolize different microbial glucans.</title>
        <authorList>
            <person name="Widen T."/>
            <person name="Larsbrink J."/>
        </authorList>
    </citation>
    <scope>NUCLEOTIDE SEQUENCE [LARGE SCALE GENOMIC DNA]</scope>
    <source>
        <strain evidence="4 5">Mut2</strain>
    </source>
</reference>
<dbReference type="PANTHER" id="PTHR43695">
    <property type="entry name" value="PUTATIVE (AFU_ORTHOLOGUE AFUA_2G17250)-RELATED"/>
    <property type="match status" value="1"/>
</dbReference>
<evidence type="ECO:0000313" key="4">
    <source>
        <dbReference type="EMBL" id="WLQ44026.1"/>
    </source>
</evidence>
<evidence type="ECO:0000256" key="3">
    <source>
        <dbReference type="SAM" id="SignalP"/>
    </source>
</evidence>
<keyword evidence="5" id="KW-1185">Reference proteome</keyword>
<dbReference type="InterPro" id="IPR037459">
    <property type="entry name" value="RhgT-like"/>
</dbReference>
<evidence type="ECO:0000313" key="5">
    <source>
        <dbReference type="Proteomes" id="UP001229952"/>
    </source>
</evidence>
<dbReference type="PANTHER" id="PTHR43695:SF1">
    <property type="entry name" value="RHAMNOGALACTURONAN ACETYLESTERASE"/>
    <property type="match status" value="1"/>
</dbReference>
<gene>
    <name evidence="4" type="ORF">P8A22_31385</name>
</gene>
<dbReference type="SUPFAM" id="SSF52266">
    <property type="entry name" value="SGNH hydrolase"/>
    <property type="match status" value="1"/>
</dbReference>